<accession>A0ABW4RYC8</accession>
<comment type="caution">
    <text evidence="2">The sequence shown here is derived from an EMBL/GenBank/DDBJ whole genome shotgun (WGS) entry which is preliminary data.</text>
</comment>
<evidence type="ECO:0000313" key="2">
    <source>
        <dbReference type="EMBL" id="MFD1890618.1"/>
    </source>
</evidence>
<organism evidence="2 3">
    <name type="scientific">Luteococcus peritonei</name>
    <dbReference type="NCBI Taxonomy" id="88874"/>
    <lineage>
        <taxon>Bacteria</taxon>
        <taxon>Bacillati</taxon>
        <taxon>Actinomycetota</taxon>
        <taxon>Actinomycetes</taxon>
        <taxon>Propionibacteriales</taxon>
        <taxon>Propionibacteriaceae</taxon>
        <taxon>Luteococcus</taxon>
    </lineage>
</organism>
<proteinExistence type="predicted"/>
<dbReference type="Gene3D" id="3.40.630.30">
    <property type="match status" value="1"/>
</dbReference>
<feature type="domain" description="N-acetyltransferase" evidence="1">
    <location>
        <begin position="120"/>
        <end position="274"/>
    </location>
</feature>
<evidence type="ECO:0000313" key="3">
    <source>
        <dbReference type="Proteomes" id="UP001597326"/>
    </source>
</evidence>
<name>A0ABW4RYC8_9ACTN</name>
<keyword evidence="3" id="KW-1185">Reference proteome</keyword>
<evidence type="ECO:0000259" key="1">
    <source>
        <dbReference type="PROSITE" id="PS51186"/>
    </source>
</evidence>
<dbReference type="SUPFAM" id="SSF55729">
    <property type="entry name" value="Acyl-CoA N-acyltransferases (Nat)"/>
    <property type="match status" value="1"/>
</dbReference>
<dbReference type="InterPro" id="IPR016181">
    <property type="entry name" value="Acyl_CoA_acyltransferase"/>
</dbReference>
<dbReference type="EMBL" id="JBHUFZ010000023">
    <property type="protein sequence ID" value="MFD1890618.1"/>
    <property type="molecule type" value="Genomic_DNA"/>
</dbReference>
<dbReference type="Pfam" id="PF00583">
    <property type="entry name" value="Acetyltransf_1"/>
    <property type="match status" value="1"/>
</dbReference>
<dbReference type="InterPro" id="IPR000182">
    <property type="entry name" value="GNAT_dom"/>
</dbReference>
<sequence length="274" mass="30254">MEMPPVDLTSLPPGTRTDLEILRLEGARLEPRDGWIVVRSPEQAEYHWGNFIQVTTGDVEDSDAWLARFAAEFPDAGWLTIGLPRAPREGRWQELGLEPEQDDVLALRGLPQSRPAPQGYRSRPLAGDDWAQLIEVDLRERAADVGSVSDSYLRFAHDLSRARQRLVAQGDLAWFGSFTPDGALVASLGVAVLGQDRRLARYQSVVTAPEQRRQGLAGYLLGQAARWAADQGAQEFVIVTELTNPAGRLYRSVGFTPAPSNVSVYRPPVESGWP</sequence>
<dbReference type="CDD" id="cd04301">
    <property type="entry name" value="NAT_SF"/>
    <property type="match status" value="1"/>
</dbReference>
<gene>
    <name evidence="2" type="ORF">ACFSCS_10570</name>
</gene>
<dbReference type="Proteomes" id="UP001597326">
    <property type="component" value="Unassembled WGS sequence"/>
</dbReference>
<reference evidence="3" key="1">
    <citation type="journal article" date="2019" name="Int. J. Syst. Evol. Microbiol.">
        <title>The Global Catalogue of Microorganisms (GCM) 10K type strain sequencing project: providing services to taxonomists for standard genome sequencing and annotation.</title>
        <authorList>
            <consortium name="The Broad Institute Genomics Platform"/>
            <consortium name="The Broad Institute Genome Sequencing Center for Infectious Disease"/>
            <person name="Wu L."/>
            <person name="Ma J."/>
        </authorList>
    </citation>
    <scope>NUCLEOTIDE SEQUENCE [LARGE SCALE GENOMIC DNA]</scope>
    <source>
        <strain evidence="3">CAIM 431</strain>
    </source>
</reference>
<protein>
    <submittedName>
        <fullName evidence="2">GNAT family N-acetyltransferase</fullName>
    </submittedName>
</protein>
<dbReference type="PROSITE" id="PS51186">
    <property type="entry name" value="GNAT"/>
    <property type="match status" value="1"/>
</dbReference>
<dbReference type="RefSeq" id="WP_343873840.1">
    <property type="nucleotide sequence ID" value="NZ_BAAAIX010000020.1"/>
</dbReference>